<dbReference type="KEGG" id="blut:EW640_00925"/>
<evidence type="ECO:0000313" key="2">
    <source>
        <dbReference type="EMBL" id="QIN28006.1"/>
    </source>
</evidence>
<feature type="transmembrane region" description="Helical" evidence="1">
    <location>
        <begin position="332"/>
        <end position="357"/>
    </location>
</feature>
<proteinExistence type="predicted"/>
<evidence type="ECO:0000313" key="3">
    <source>
        <dbReference type="Proteomes" id="UP000501518"/>
    </source>
</evidence>
<protein>
    <recommendedName>
        <fullName evidence="4">MFS transporter</fullName>
    </recommendedName>
</protein>
<dbReference type="Gene3D" id="1.20.1250.20">
    <property type="entry name" value="MFS general substrate transporter like domains"/>
    <property type="match status" value="1"/>
</dbReference>
<dbReference type="SUPFAM" id="SSF103473">
    <property type="entry name" value="MFS general substrate transporter"/>
    <property type="match status" value="1"/>
</dbReference>
<dbReference type="Proteomes" id="UP000501518">
    <property type="component" value="Chromosome"/>
</dbReference>
<feature type="transmembrane region" description="Helical" evidence="1">
    <location>
        <begin position="163"/>
        <end position="182"/>
    </location>
</feature>
<feature type="transmembrane region" description="Helical" evidence="1">
    <location>
        <begin position="99"/>
        <end position="118"/>
    </location>
</feature>
<dbReference type="RefSeq" id="WP_165882570.1">
    <property type="nucleotide sequence ID" value="NZ_CP035810.1"/>
</dbReference>
<organism evidence="2 3">
    <name type="scientific">Brevibacterium luteolum</name>
    <dbReference type="NCBI Taxonomy" id="199591"/>
    <lineage>
        <taxon>Bacteria</taxon>
        <taxon>Bacillati</taxon>
        <taxon>Actinomycetota</taxon>
        <taxon>Actinomycetes</taxon>
        <taxon>Micrococcales</taxon>
        <taxon>Brevibacteriaceae</taxon>
        <taxon>Brevibacterium</taxon>
    </lineage>
</organism>
<keyword evidence="1" id="KW-0812">Transmembrane</keyword>
<evidence type="ECO:0000256" key="1">
    <source>
        <dbReference type="SAM" id="Phobius"/>
    </source>
</evidence>
<keyword evidence="1" id="KW-1133">Transmembrane helix</keyword>
<feature type="transmembrane region" description="Helical" evidence="1">
    <location>
        <begin position="139"/>
        <end position="157"/>
    </location>
</feature>
<accession>A0A6G8KTL5</accession>
<keyword evidence="1" id="KW-0472">Membrane</keyword>
<feature type="transmembrane region" description="Helical" evidence="1">
    <location>
        <begin position="276"/>
        <end position="293"/>
    </location>
</feature>
<reference evidence="2 3" key="1">
    <citation type="submission" date="2019-02" db="EMBL/GenBank/DDBJ databases">
        <title>Complete Genome Sequence and Methylome Analysis of Brevibacterium luteolum NEB1784.</title>
        <authorList>
            <person name="Fomenkov A."/>
            <person name="Roberts R.J."/>
        </authorList>
    </citation>
    <scope>NUCLEOTIDE SEQUENCE [LARGE SCALE GENOMIC DNA]</scope>
    <source>
        <strain evidence="2 3">NEB1784</strain>
    </source>
</reference>
<feature type="transmembrane region" description="Helical" evidence="1">
    <location>
        <begin position="363"/>
        <end position="382"/>
    </location>
</feature>
<gene>
    <name evidence="2" type="ORF">EW640_00925</name>
</gene>
<name>A0A6G8KTL5_9MICO</name>
<feature type="transmembrane region" description="Helical" evidence="1">
    <location>
        <begin position="299"/>
        <end position="320"/>
    </location>
</feature>
<evidence type="ECO:0008006" key="4">
    <source>
        <dbReference type="Google" id="ProtNLM"/>
    </source>
</evidence>
<feature type="transmembrane region" description="Helical" evidence="1">
    <location>
        <begin position="43"/>
        <end position="60"/>
    </location>
</feature>
<feature type="transmembrane region" description="Helical" evidence="1">
    <location>
        <begin position="15"/>
        <end position="37"/>
    </location>
</feature>
<feature type="transmembrane region" description="Helical" evidence="1">
    <location>
        <begin position="72"/>
        <end position="93"/>
    </location>
</feature>
<dbReference type="EMBL" id="CP035810">
    <property type="protein sequence ID" value="QIN28006.1"/>
    <property type="molecule type" value="Genomic_DNA"/>
</dbReference>
<dbReference type="AlphaFoldDB" id="A0A6G8KTL5"/>
<dbReference type="InterPro" id="IPR036259">
    <property type="entry name" value="MFS_trans_sf"/>
</dbReference>
<sequence length="391" mass="41327">MAIDRRKLARRARRYWAIVIVICTYFGFHSFMLTGLAVMAPNLGLASLTVTIYMGLGILLDSPAASAIQRYGLRQVIGTSGILILLITIGLLIAGSGWWIVIFGTLYACCSSLIYIPALAHYASMLGERQADGQRINVFIQRGGALAAGLFITWALAAEQPRVLFIIVATTGLGILVAAWWLPGPSRDGHVTQRVPLLSTIVYSVAAIGRSSVMARGALSASALPVIFITTSSIFPLALPEFGAAIGVGLVMRELIAMATATAFGHGSMRRTNREFAAALLLALIGISGALWIEQNWAVITGIILTGPLISSAIVTSSLNTRMASLSAVHPWACFAGMGIASRTSGLLIPLVLSAALSTSRQALEIVLVIVLMLIACGMLIGRQRQDGLPG</sequence>